<comment type="subcellular location">
    <subcellularLocation>
        <location evidence="1 8">Cell outer membrane</location>
        <topology evidence="1 8">Multi-pass membrane protein</topology>
    </subcellularLocation>
</comment>
<evidence type="ECO:0000256" key="1">
    <source>
        <dbReference type="ARBA" id="ARBA00004571"/>
    </source>
</evidence>
<dbReference type="InterPro" id="IPR036942">
    <property type="entry name" value="Beta-barrel_TonB_sf"/>
</dbReference>
<accession>A0A1T4QP88</accession>
<dbReference type="NCBIfam" id="TIGR04057">
    <property type="entry name" value="SusC_RagA_signa"/>
    <property type="match status" value="1"/>
</dbReference>
<evidence type="ECO:0000259" key="11">
    <source>
        <dbReference type="Pfam" id="PF07715"/>
    </source>
</evidence>
<keyword evidence="6 8" id="KW-0472">Membrane</keyword>
<dbReference type="SUPFAM" id="SSF49464">
    <property type="entry name" value="Carboxypeptidase regulatory domain-like"/>
    <property type="match status" value="1"/>
</dbReference>
<dbReference type="InterPro" id="IPR037066">
    <property type="entry name" value="Plug_dom_sf"/>
</dbReference>
<keyword evidence="7 8" id="KW-0998">Cell outer membrane</keyword>
<dbReference type="InterPro" id="IPR000531">
    <property type="entry name" value="Beta-barrel_TonB"/>
</dbReference>
<feature type="domain" description="TonB-dependent receptor-like beta-barrel" evidence="10">
    <location>
        <begin position="529"/>
        <end position="1088"/>
    </location>
</feature>
<evidence type="ECO:0000256" key="6">
    <source>
        <dbReference type="ARBA" id="ARBA00023136"/>
    </source>
</evidence>
<dbReference type="NCBIfam" id="TIGR04056">
    <property type="entry name" value="OMP_RagA_SusC"/>
    <property type="match status" value="1"/>
</dbReference>
<evidence type="ECO:0000256" key="5">
    <source>
        <dbReference type="ARBA" id="ARBA00023077"/>
    </source>
</evidence>
<dbReference type="STRING" id="634771.SAMN04488128_102498"/>
<name>A0A1T4QP88_9BACT</name>
<dbReference type="PROSITE" id="PS52016">
    <property type="entry name" value="TONB_DEPENDENT_REC_3"/>
    <property type="match status" value="1"/>
</dbReference>
<evidence type="ECO:0000259" key="10">
    <source>
        <dbReference type="Pfam" id="PF00593"/>
    </source>
</evidence>
<dbReference type="AlphaFoldDB" id="A0A1T4QP88"/>
<evidence type="ECO:0000256" key="8">
    <source>
        <dbReference type="PROSITE-ProRule" id="PRU01360"/>
    </source>
</evidence>
<evidence type="ECO:0000256" key="9">
    <source>
        <dbReference type="RuleBase" id="RU003357"/>
    </source>
</evidence>
<sequence length="1130" mass="124982">MPVHDTCLLPAPALIACNRMLMSSTVCRTKEHTRQVLYFFIDFSKTLPFNHVMKKHFYQGLAVLLCGILLLLGSSNVFAQTKVTGKVSDKASGNPLPGVSVYVKGTNRGTATDPNGGFTIQAKSGETLVFSFVGYDPQEAVVSSGTVNVQLAEKVGSLEEVVVTGYASQKKKDLTGAVAVVKVENLTRQPTSQIANQLQGQVSGITIVGTGQPGQEPQVSVRGKNTFGNNTPLYIVDGVPISNLADVNPNDVQTMQVLKDAGAASIYGARAANGVIIITTKRGTGKVKVQYDGYYGTQRPQGGNPFHILNPQEQADLLWMATRNSTNGTPVFDDVLYGKGDKPVLPDYIFPEGAMEGDPRVDPSKYFLIPDYKDAGMLNSFYRINKANKQGTDWYHEIFKPAPITSHNISVAGGSDIGSYFFSMYYFNQQGTLKNTYNKRYAVRANSSFNITDHIRVGENMEYSIIQNPQIGILTEGSGIGMAFREQSIIPVYDIKGNYAGTWGGALGNARNPVAIQDRFGSTKALASRLLGNVYAEADILKDFTLRTSFGGEIYSFNNHSFTYPEYENKENTSVNTYTETTGNGYDWTWTNTLSYHKKIARDHDLKVMIGTEAFQQVDRTLTGSTTNYFSFDPNFTTLTSGFGTPVNGSGYGSNTLFSLFARLDYSFKDKYLLGALIRRDGSSRFGASNRYGNFPAVSAAWRISQEEFMKGISWISDLKLRGGWGIMGNQINVDPANAFTTFTFNKATSFYDLTGSTSTIATGFMQGRIGNPNAKWESNTNSNIGIDATLFKGALEFSVDYYSKRIKDLLFNPELPGVYGVAAPPFANVAEMKNHGWDFSATGNIQLASKLKLTLTGTFTSYKNEILKISESAPYFERENRRYGVAIIRNAVGHSISEFFGYQIEKFWDSKEEVDAANNAAKAKYPNISEYQQAAAPGRFRYKDVNGDGKIDIQDRTYLGSPNPDFTYGLNIGLTYKNWDFSMFLYGVHGNKIWNQVRWWTDIYGSFNGAKSKTALYDSWLPDRKNATAPIQELKPNFSTSDPPTSYYVENGSYLRAKNMMLGYTFPAYMLKRVGVEKFRVYVQAANVFTITKYTGLDPEITGNTDSFGIDEGAYPNQRQYLVGVTLNF</sequence>
<evidence type="ECO:0000313" key="13">
    <source>
        <dbReference type="Proteomes" id="UP000190367"/>
    </source>
</evidence>
<dbReference type="SUPFAM" id="SSF56935">
    <property type="entry name" value="Porins"/>
    <property type="match status" value="1"/>
</dbReference>
<dbReference type="GO" id="GO:0009279">
    <property type="term" value="C:cell outer membrane"/>
    <property type="evidence" value="ECO:0007669"/>
    <property type="project" value="UniProtKB-SubCell"/>
</dbReference>
<evidence type="ECO:0000256" key="4">
    <source>
        <dbReference type="ARBA" id="ARBA00022692"/>
    </source>
</evidence>
<dbReference type="Proteomes" id="UP000190367">
    <property type="component" value="Unassembled WGS sequence"/>
</dbReference>
<keyword evidence="2 8" id="KW-0813">Transport</keyword>
<keyword evidence="13" id="KW-1185">Reference proteome</keyword>
<keyword evidence="3 8" id="KW-1134">Transmembrane beta strand</keyword>
<dbReference type="EMBL" id="FUWZ01000002">
    <property type="protein sequence ID" value="SKA05583.1"/>
    <property type="molecule type" value="Genomic_DNA"/>
</dbReference>
<evidence type="ECO:0000313" key="12">
    <source>
        <dbReference type="EMBL" id="SKA05583.1"/>
    </source>
</evidence>
<dbReference type="Pfam" id="PF07715">
    <property type="entry name" value="Plug"/>
    <property type="match status" value="1"/>
</dbReference>
<comment type="similarity">
    <text evidence="8 9">Belongs to the TonB-dependent receptor family.</text>
</comment>
<evidence type="ECO:0000256" key="2">
    <source>
        <dbReference type="ARBA" id="ARBA00022448"/>
    </source>
</evidence>
<dbReference type="InterPro" id="IPR023997">
    <property type="entry name" value="TonB-dep_OMP_SusC/RagA_CS"/>
</dbReference>
<evidence type="ECO:0000256" key="7">
    <source>
        <dbReference type="ARBA" id="ARBA00023237"/>
    </source>
</evidence>
<reference evidence="13" key="1">
    <citation type="submission" date="2017-02" db="EMBL/GenBank/DDBJ databases">
        <authorList>
            <person name="Varghese N."/>
            <person name="Submissions S."/>
        </authorList>
    </citation>
    <scope>NUCLEOTIDE SEQUENCE [LARGE SCALE GENOMIC DNA]</scope>
    <source>
        <strain evidence="13">DSM 22224</strain>
    </source>
</reference>
<keyword evidence="4 8" id="KW-0812">Transmembrane</keyword>
<dbReference type="Pfam" id="PF00593">
    <property type="entry name" value="TonB_dep_Rec_b-barrel"/>
    <property type="match status" value="1"/>
</dbReference>
<evidence type="ECO:0000256" key="3">
    <source>
        <dbReference type="ARBA" id="ARBA00022452"/>
    </source>
</evidence>
<organism evidence="12 13">
    <name type="scientific">Chitinophaga eiseniae</name>
    <dbReference type="NCBI Taxonomy" id="634771"/>
    <lineage>
        <taxon>Bacteria</taxon>
        <taxon>Pseudomonadati</taxon>
        <taxon>Bacteroidota</taxon>
        <taxon>Chitinophagia</taxon>
        <taxon>Chitinophagales</taxon>
        <taxon>Chitinophagaceae</taxon>
        <taxon>Chitinophaga</taxon>
    </lineage>
</organism>
<dbReference type="InterPro" id="IPR039426">
    <property type="entry name" value="TonB-dep_rcpt-like"/>
</dbReference>
<dbReference type="InterPro" id="IPR023996">
    <property type="entry name" value="TonB-dep_OMP_SusC/RagA"/>
</dbReference>
<dbReference type="Gene3D" id="2.60.40.1120">
    <property type="entry name" value="Carboxypeptidase-like, regulatory domain"/>
    <property type="match status" value="1"/>
</dbReference>
<dbReference type="Gene3D" id="2.40.170.20">
    <property type="entry name" value="TonB-dependent receptor, beta-barrel domain"/>
    <property type="match status" value="1"/>
</dbReference>
<protein>
    <submittedName>
        <fullName evidence="12">TonB-linked outer membrane protein, SusC/RagA family</fullName>
    </submittedName>
</protein>
<proteinExistence type="inferred from homology"/>
<dbReference type="InterPro" id="IPR008969">
    <property type="entry name" value="CarboxyPept-like_regulatory"/>
</dbReference>
<keyword evidence="5 9" id="KW-0798">TonB box</keyword>
<dbReference type="Pfam" id="PF13715">
    <property type="entry name" value="CarbopepD_reg_2"/>
    <property type="match status" value="1"/>
</dbReference>
<gene>
    <name evidence="12" type="ORF">SAMN04488128_102498</name>
</gene>
<feature type="domain" description="TonB-dependent receptor plug" evidence="11">
    <location>
        <begin position="170"/>
        <end position="275"/>
    </location>
</feature>
<dbReference type="InterPro" id="IPR012910">
    <property type="entry name" value="Plug_dom"/>
</dbReference>
<dbReference type="Gene3D" id="2.170.130.10">
    <property type="entry name" value="TonB-dependent receptor, plug domain"/>
    <property type="match status" value="1"/>
</dbReference>